<dbReference type="Proteomes" id="UP000187209">
    <property type="component" value="Unassembled WGS sequence"/>
</dbReference>
<keyword evidence="3" id="KW-1185">Reference proteome</keyword>
<dbReference type="GO" id="GO:0030488">
    <property type="term" value="P:tRNA methylation"/>
    <property type="evidence" value="ECO:0007669"/>
    <property type="project" value="TreeGrafter"/>
</dbReference>
<evidence type="ECO:0000313" key="2">
    <source>
        <dbReference type="EMBL" id="OMJ93049.1"/>
    </source>
</evidence>
<proteinExistence type="inferred from homology"/>
<dbReference type="CDD" id="cd21089">
    <property type="entry name" value="Trm112-like"/>
    <property type="match status" value="1"/>
</dbReference>
<evidence type="ECO:0000313" key="3">
    <source>
        <dbReference type="Proteomes" id="UP000187209"/>
    </source>
</evidence>
<sequence>MRLLTHNLLMCNLKTCAGQNFPLALQANEISEENTTFNLALTQKMLNKLDWKAFHRVADSLGHALPEELVPEDQNNDELMQRLHHLLFNIVILSGTLTCQSCGRAYPIDKGIPNMLLEDSEEA</sequence>
<reference evidence="2 3" key="1">
    <citation type="submission" date="2016-11" db="EMBL/GenBank/DDBJ databases">
        <title>The macronuclear genome of Stentor coeruleus: a giant cell with tiny introns.</title>
        <authorList>
            <person name="Slabodnick M."/>
            <person name="Ruby J.G."/>
            <person name="Reiff S.B."/>
            <person name="Swart E.C."/>
            <person name="Gosai S."/>
            <person name="Prabakaran S."/>
            <person name="Witkowska E."/>
            <person name="Larue G.E."/>
            <person name="Fisher S."/>
            <person name="Freeman R.M."/>
            <person name="Gunawardena J."/>
            <person name="Chu W."/>
            <person name="Stover N.A."/>
            <person name="Gregory B.D."/>
            <person name="Nowacki M."/>
            <person name="Derisi J."/>
            <person name="Roy S.W."/>
            <person name="Marshall W.F."/>
            <person name="Sood P."/>
        </authorList>
    </citation>
    <scope>NUCLEOTIDE SEQUENCE [LARGE SCALE GENOMIC DNA]</scope>
    <source>
        <strain evidence="2">WM001</strain>
    </source>
</reference>
<comment type="caution">
    <text evidence="2">The sequence shown here is derived from an EMBL/GenBank/DDBJ whole genome shotgun (WGS) entry which is preliminary data.</text>
</comment>
<dbReference type="PANTHER" id="PTHR12773:SF0">
    <property type="entry name" value="MULTIFUNCTIONAL METHYLTRANSFERASE SUBUNIT TRM112-LIKE PROTEIN"/>
    <property type="match status" value="1"/>
</dbReference>
<protein>
    <recommendedName>
        <fullName evidence="4">Trm112p-like protein</fullName>
    </recommendedName>
</protein>
<dbReference type="Gene3D" id="2.20.25.10">
    <property type="match status" value="1"/>
</dbReference>
<organism evidence="2 3">
    <name type="scientific">Stentor coeruleus</name>
    <dbReference type="NCBI Taxonomy" id="5963"/>
    <lineage>
        <taxon>Eukaryota</taxon>
        <taxon>Sar</taxon>
        <taxon>Alveolata</taxon>
        <taxon>Ciliophora</taxon>
        <taxon>Postciliodesmatophora</taxon>
        <taxon>Heterotrichea</taxon>
        <taxon>Heterotrichida</taxon>
        <taxon>Stentoridae</taxon>
        <taxon>Stentor</taxon>
    </lineage>
</organism>
<comment type="similarity">
    <text evidence="1">Belongs to the TRM112 family.</text>
</comment>
<dbReference type="GO" id="GO:0046982">
    <property type="term" value="F:protein heterodimerization activity"/>
    <property type="evidence" value="ECO:0007669"/>
    <property type="project" value="InterPro"/>
</dbReference>
<name>A0A1R2CVL5_9CILI</name>
<dbReference type="Pfam" id="PF03966">
    <property type="entry name" value="Trm112p"/>
    <property type="match status" value="1"/>
</dbReference>
<dbReference type="InterPro" id="IPR039127">
    <property type="entry name" value="Trm112"/>
</dbReference>
<accession>A0A1R2CVL5</accession>
<dbReference type="EMBL" id="MPUH01000050">
    <property type="protein sequence ID" value="OMJ93049.1"/>
    <property type="molecule type" value="Genomic_DNA"/>
</dbReference>
<evidence type="ECO:0000256" key="1">
    <source>
        <dbReference type="ARBA" id="ARBA00007980"/>
    </source>
</evidence>
<dbReference type="OrthoDB" id="2187549at2759"/>
<evidence type="ECO:0008006" key="4">
    <source>
        <dbReference type="Google" id="ProtNLM"/>
    </source>
</evidence>
<gene>
    <name evidence="2" type="ORF">SteCoe_4135</name>
</gene>
<dbReference type="InterPro" id="IPR005651">
    <property type="entry name" value="Trm112-like"/>
</dbReference>
<dbReference type="GO" id="GO:0070476">
    <property type="term" value="P:rRNA (guanine-N7)-methylation"/>
    <property type="evidence" value="ECO:0007669"/>
    <property type="project" value="TreeGrafter"/>
</dbReference>
<dbReference type="SUPFAM" id="SSF158997">
    <property type="entry name" value="Trm112p-like"/>
    <property type="match status" value="1"/>
</dbReference>
<dbReference type="AlphaFoldDB" id="A0A1R2CVL5"/>
<dbReference type="PANTHER" id="PTHR12773">
    <property type="entry name" value="UPF0315 PROTEIN-RELATED"/>
    <property type="match status" value="1"/>
</dbReference>